<dbReference type="SUPFAM" id="SSF46894">
    <property type="entry name" value="C-terminal effector domain of the bipartite response regulators"/>
    <property type="match status" value="1"/>
</dbReference>
<evidence type="ECO:0000256" key="5">
    <source>
        <dbReference type="ARBA" id="ARBA00023163"/>
    </source>
</evidence>
<dbReference type="AlphaFoldDB" id="A0A844Y667"/>
<dbReference type="EMBL" id="WTYD01000001">
    <property type="protein sequence ID" value="MXO52538.1"/>
    <property type="molecule type" value="Genomic_DNA"/>
</dbReference>
<feature type="DNA-binding region" description="OmpR/PhoB-type" evidence="7">
    <location>
        <begin position="129"/>
        <end position="227"/>
    </location>
</feature>
<dbReference type="SMART" id="SM00862">
    <property type="entry name" value="Trans_reg_C"/>
    <property type="match status" value="1"/>
</dbReference>
<dbReference type="PANTHER" id="PTHR48111">
    <property type="entry name" value="REGULATOR OF RPOS"/>
    <property type="match status" value="1"/>
</dbReference>
<evidence type="ECO:0000313" key="11">
    <source>
        <dbReference type="Proteomes" id="UP000430272"/>
    </source>
</evidence>
<dbReference type="OrthoDB" id="7425392at2"/>
<dbReference type="SUPFAM" id="SSF52172">
    <property type="entry name" value="CheY-like"/>
    <property type="match status" value="1"/>
</dbReference>
<dbReference type="RefSeq" id="WP_160659513.1">
    <property type="nucleotide sequence ID" value="NZ_BAABDV010000001.1"/>
</dbReference>
<dbReference type="Pfam" id="PF00486">
    <property type="entry name" value="Trans_reg_C"/>
    <property type="match status" value="1"/>
</dbReference>
<evidence type="ECO:0000256" key="4">
    <source>
        <dbReference type="ARBA" id="ARBA00023125"/>
    </source>
</evidence>
<dbReference type="InterPro" id="IPR011006">
    <property type="entry name" value="CheY-like_superfamily"/>
</dbReference>
<dbReference type="GO" id="GO:0000976">
    <property type="term" value="F:transcription cis-regulatory region binding"/>
    <property type="evidence" value="ECO:0007669"/>
    <property type="project" value="TreeGrafter"/>
</dbReference>
<dbReference type="CDD" id="cd00383">
    <property type="entry name" value="trans_reg_C"/>
    <property type="match status" value="1"/>
</dbReference>
<evidence type="ECO:0000256" key="2">
    <source>
        <dbReference type="ARBA" id="ARBA00023012"/>
    </source>
</evidence>
<evidence type="ECO:0000256" key="7">
    <source>
        <dbReference type="PROSITE-ProRule" id="PRU01091"/>
    </source>
</evidence>
<name>A0A844Y667_9SPHN</name>
<dbReference type="InterPro" id="IPR001867">
    <property type="entry name" value="OmpR/PhoB-type_DNA-bd"/>
</dbReference>
<evidence type="ECO:0000259" key="8">
    <source>
        <dbReference type="PROSITE" id="PS50110"/>
    </source>
</evidence>
<dbReference type="GO" id="GO:0005829">
    <property type="term" value="C:cytosol"/>
    <property type="evidence" value="ECO:0007669"/>
    <property type="project" value="TreeGrafter"/>
</dbReference>
<reference evidence="10 11" key="1">
    <citation type="submission" date="2019-12" db="EMBL/GenBank/DDBJ databases">
        <title>Genomic-based taxomic classification of the family Erythrobacteraceae.</title>
        <authorList>
            <person name="Xu L."/>
        </authorList>
    </citation>
    <scope>NUCLEOTIDE SEQUENCE [LARGE SCALE GENOMIC DNA]</scope>
    <source>
        <strain evidence="10 11">JCM 17468</strain>
    </source>
</reference>
<evidence type="ECO:0000256" key="6">
    <source>
        <dbReference type="PROSITE-ProRule" id="PRU00169"/>
    </source>
</evidence>
<feature type="domain" description="Response regulatory" evidence="8">
    <location>
        <begin position="1"/>
        <end position="120"/>
    </location>
</feature>
<keyword evidence="2" id="KW-0902">Two-component regulatory system</keyword>
<dbReference type="InterPro" id="IPR036388">
    <property type="entry name" value="WH-like_DNA-bd_sf"/>
</dbReference>
<dbReference type="PANTHER" id="PTHR48111:SF1">
    <property type="entry name" value="TWO-COMPONENT RESPONSE REGULATOR ORR33"/>
    <property type="match status" value="1"/>
</dbReference>
<evidence type="ECO:0000256" key="3">
    <source>
        <dbReference type="ARBA" id="ARBA00023015"/>
    </source>
</evidence>
<keyword evidence="4 7" id="KW-0238">DNA-binding</keyword>
<keyword evidence="5" id="KW-0804">Transcription</keyword>
<sequence length="228" mass="25933">MQIVSIFLTGEEAETFAPFDHDDTHVVFDRLTGHGPRRIAEGQVWAFIDWVLEDMSGLELCRRLRRDPRMADAHITMVLDGEDKAAHDEDRRRALKAGADDYMIGPVDRHAMLDRVFALRSPRQQQRVARVIELGALAIDLGSLQARWGGERLALRPNEFRLLRFFAENPDRVLSRQDLIAGLGKQDPPIDERTVDVWVGRLRRALQQAGAGQPLRTVRSLGYVFDSE</sequence>
<dbReference type="InterPro" id="IPR016032">
    <property type="entry name" value="Sig_transdc_resp-reg_C-effctor"/>
</dbReference>
<keyword evidence="3" id="KW-0805">Transcription regulation</keyword>
<dbReference type="PROSITE" id="PS50110">
    <property type="entry name" value="RESPONSE_REGULATORY"/>
    <property type="match status" value="1"/>
</dbReference>
<protein>
    <submittedName>
        <fullName evidence="10">DNA-binding response regulator</fullName>
    </submittedName>
</protein>
<accession>A0A844Y667</accession>
<dbReference type="PROSITE" id="PS51755">
    <property type="entry name" value="OMPR_PHOB"/>
    <property type="match status" value="1"/>
</dbReference>
<dbReference type="GO" id="GO:0032993">
    <property type="term" value="C:protein-DNA complex"/>
    <property type="evidence" value="ECO:0007669"/>
    <property type="project" value="TreeGrafter"/>
</dbReference>
<dbReference type="GO" id="GO:0006355">
    <property type="term" value="P:regulation of DNA-templated transcription"/>
    <property type="evidence" value="ECO:0007669"/>
    <property type="project" value="InterPro"/>
</dbReference>
<evidence type="ECO:0000259" key="9">
    <source>
        <dbReference type="PROSITE" id="PS51755"/>
    </source>
</evidence>
<dbReference type="InterPro" id="IPR001789">
    <property type="entry name" value="Sig_transdc_resp-reg_receiver"/>
</dbReference>
<feature type="domain" description="OmpR/PhoB-type" evidence="9">
    <location>
        <begin position="129"/>
        <end position="227"/>
    </location>
</feature>
<dbReference type="GO" id="GO:0000156">
    <property type="term" value="F:phosphorelay response regulator activity"/>
    <property type="evidence" value="ECO:0007669"/>
    <property type="project" value="TreeGrafter"/>
</dbReference>
<keyword evidence="1 6" id="KW-0597">Phosphoprotein</keyword>
<dbReference type="Gene3D" id="3.40.50.2300">
    <property type="match status" value="1"/>
</dbReference>
<evidence type="ECO:0000313" key="10">
    <source>
        <dbReference type="EMBL" id="MXO52538.1"/>
    </source>
</evidence>
<keyword evidence="11" id="KW-1185">Reference proteome</keyword>
<gene>
    <name evidence="10" type="ORF">GRI47_00765</name>
</gene>
<evidence type="ECO:0000256" key="1">
    <source>
        <dbReference type="ARBA" id="ARBA00022553"/>
    </source>
</evidence>
<organism evidence="10 11">
    <name type="scientific">Qipengyuania pelagi</name>
    <dbReference type="NCBI Taxonomy" id="994320"/>
    <lineage>
        <taxon>Bacteria</taxon>
        <taxon>Pseudomonadati</taxon>
        <taxon>Pseudomonadota</taxon>
        <taxon>Alphaproteobacteria</taxon>
        <taxon>Sphingomonadales</taxon>
        <taxon>Erythrobacteraceae</taxon>
        <taxon>Qipengyuania</taxon>
    </lineage>
</organism>
<dbReference type="InterPro" id="IPR039420">
    <property type="entry name" value="WalR-like"/>
</dbReference>
<proteinExistence type="predicted"/>
<comment type="caution">
    <text evidence="10">The sequence shown here is derived from an EMBL/GenBank/DDBJ whole genome shotgun (WGS) entry which is preliminary data.</text>
</comment>
<feature type="modified residue" description="4-aspartylphosphate" evidence="6">
    <location>
        <position position="49"/>
    </location>
</feature>
<dbReference type="Gene3D" id="1.10.10.10">
    <property type="entry name" value="Winged helix-like DNA-binding domain superfamily/Winged helix DNA-binding domain"/>
    <property type="match status" value="1"/>
</dbReference>
<dbReference type="Proteomes" id="UP000430272">
    <property type="component" value="Unassembled WGS sequence"/>
</dbReference>